<dbReference type="InterPro" id="IPR009051">
    <property type="entry name" value="Helical_ferredxn"/>
</dbReference>
<reference evidence="8" key="1">
    <citation type="journal article" date="2021" name="Microb. Physiol.">
        <title>Proteogenomic Insights into the Physiology of Marine, Sulfate-Reducing, Filamentous Desulfonema limicola and Desulfonema magnum.</title>
        <authorList>
            <person name="Schnaars V."/>
            <person name="Wohlbrand L."/>
            <person name="Scheve S."/>
            <person name="Hinrichs C."/>
            <person name="Reinhardt R."/>
            <person name="Rabus R."/>
        </authorList>
    </citation>
    <scope>NUCLEOTIDE SEQUENCE</scope>
    <source>
        <strain evidence="8">4be13</strain>
    </source>
</reference>
<evidence type="ECO:0000313" key="8">
    <source>
        <dbReference type="EMBL" id="QTA88912.1"/>
    </source>
</evidence>
<dbReference type="Pfam" id="PF13183">
    <property type="entry name" value="Fer4_8"/>
    <property type="match status" value="1"/>
</dbReference>
<keyword evidence="3" id="KW-0479">Metal-binding</keyword>
<proteinExistence type="predicted"/>
<evidence type="ECO:0000256" key="4">
    <source>
        <dbReference type="ARBA" id="ARBA00022982"/>
    </source>
</evidence>
<protein>
    <submittedName>
        <fullName evidence="8">4Fe-4S dicluster domain-containing protein</fullName>
    </submittedName>
</protein>
<dbReference type="PANTHER" id="PTHR43551">
    <property type="entry name" value="FUMARATE REDUCTASE IRON-SULFUR SUBUNIT"/>
    <property type="match status" value="1"/>
</dbReference>
<dbReference type="SUPFAM" id="SSF46548">
    <property type="entry name" value="alpha-helical ferredoxin"/>
    <property type="match status" value="1"/>
</dbReference>
<keyword evidence="1" id="KW-0813">Transport</keyword>
<organism evidence="8 9">
    <name type="scientific">Desulfonema magnum</name>
    <dbReference type="NCBI Taxonomy" id="45655"/>
    <lineage>
        <taxon>Bacteria</taxon>
        <taxon>Pseudomonadati</taxon>
        <taxon>Thermodesulfobacteriota</taxon>
        <taxon>Desulfobacteria</taxon>
        <taxon>Desulfobacterales</taxon>
        <taxon>Desulfococcaceae</taxon>
        <taxon>Desulfonema</taxon>
    </lineage>
</organism>
<gene>
    <name evidence="8" type="ORF">dnm_049590</name>
</gene>
<evidence type="ECO:0000256" key="2">
    <source>
        <dbReference type="ARBA" id="ARBA00022485"/>
    </source>
</evidence>
<dbReference type="PROSITE" id="PS00198">
    <property type="entry name" value="4FE4S_FER_1"/>
    <property type="match status" value="1"/>
</dbReference>
<evidence type="ECO:0000256" key="3">
    <source>
        <dbReference type="ARBA" id="ARBA00022723"/>
    </source>
</evidence>
<evidence type="ECO:0000256" key="5">
    <source>
        <dbReference type="ARBA" id="ARBA00023004"/>
    </source>
</evidence>
<dbReference type="GO" id="GO:0046872">
    <property type="term" value="F:metal ion binding"/>
    <property type="evidence" value="ECO:0007669"/>
    <property type="project" value="UniProtKB-KW"/>
</dbReference>
<dbReference type="EMBL" id="CP061800">
    <property type="protein sequence ID" value="QTA88912.1"/>
    <property type="molecule type" value="Genomic_DNA"/>
</dbReference>
<dbReference type="InterPro" id="IPR017900">
    <property type="entry name" value="4Fe4S_Fe_S_CS"/>
</dbReference>
<dbReference type="InterPro" id="IPR017896">
    <property type="entry name" value="4Fe4S_Fe-S-bd"/>
</dbReference>
<dbReference type="PANTHER" id="PTHR43551:SF1">
    <property type="entry name" value="HETERODISULFIDE REDUCTASE"/>
    <property type="match status" value="1"/>
</dbReference>
<dbReference type="AlphaFoldDB" id="A0A975BNR2"/>
<sequence>MDQLDHGRFGSWSFSQDFCVTCGLCSSSCPASGIDGFDPRKFVRMVSLGLEDKVVEARWPWICTMCAKCEHVCPMEIDIPAMVRSVRGLREREKVPGVLHKGLAAALETGNNLSLPKEDFVFILEDVAEEIAEEPGFEGFTVPIDKEGANILTTIHNKLVNTHTEDLKHWWKIFHAAKEDWTVPSDNWEGTNWGLFTGDDEAMKIMAGRVAEQMEKLKVKNLLWPE</sequence>
<accession>A0A975BNR2</accession>
<dbReference type="KEGG" id="dmm:dnm_049590"/>
<dbReference type="Gene3D" id="1.10.1060.10">
    <property type="entry name" value="Alpha-helical ferredoxin"/>
    <property type="match status" value="1"/>
</dbReference>
<name>A0A975BNR2_9BACT</name>
<dbReference type="GO" id="GO:0051539">
    <property type="term" value="F:4 iron, 4 sulfur cluster binding"/>
    <property type="evidence" value="ECO:0007669"/>
    <property type="project" value="UniProtKB-KW"/>
</dbReference>
<evidence type="ECO:0000313" key="9">
    <source>
        <dbReference type="Proteomes" id="UP000663722"/>
    </source>
</evidence>
<evidence type="ECO:0000256" key="1">
    <source>
        <dbReference type="ARBA" id="ARBA00022448"/>
    </source>
</evidence>
<keyword evidence="6" id="KW-0411">Iron-sulfur</keyword>
<evidence type="ECO:0000259" key="7">
    <source>
        <dbReference type="PROSITE" id="PS51379"/>
    </source>
</evidence>
<keyword evidence="4" id="KW-0249">Electron transport</keyword>
<evidence type="ECO:0000256" key="6">
    <source>
        <dbReference type="ARBA" id="ARBA00023014"/>
    </source>
</evidence>
<keyword evidence="5" id="KW-0408">Iron</keyword>
<feature type="domain" description="4Fe-4S ferredoxin-type" evidence="7">
    <location>
        <begin position="10"/>
        <end position="40"/>
    </location>
</feature>
<keyword evidence="9" id="KW-1185">Reference proteome</keyword>
<dbReference type="PROSITE" id="PS51379">
    <property type="entry name" value="4FE4S_FER_2"/>
    <property type="match status" value="1"/>
</dbReference>
<dbReference type="Proteomes" id="UP000663722">
    <property type="component" value="Chromosome"/>
</dbReference>
<keyword evidence="2" id="KW-0004">4Fe-4S</keyword>